<feature type="compositionally biased region" description="Basic and acidic residues" evidence="2">
    <location>
        <begin position="231"/>
        <end position="244"/>
    </location>
</feature>
<accession>A0A7S0TET9</accession>
<keyword evidence="1" id="KW-0479">Metal-binding</keyword>
<evidence type="ECO:0000259" key="3">
    <source>
        <dbReference type="PROSITE" id="PS51083"/>
    </source>
</evidence>
<protein>
    <recommendedName>
        <fullName evidence="3">HIT-type domain-containing protein</fullName>
    </recommendedName>
</protein>
<keyword evidence="1" id="KW-0862">Zinc</keyword>
<dbReference type="EMBL" id="HBFG01002291">
    <property type="protein sequence ID" value="CAD8730244.1"/>
    <property type="molecule type" value="Transcribed_RNA"/>
</dbReference>
<evidence type="ECO:0000256" key="1">
    <source>
        <dbReference type="PROSITE-ProRule" id="PRU00453"/>
    </source>
</evidence>
<feature type="compositionally biased region" description="Basic residues" evidence="2">
    <location>
        <begin position="208"/>
        <end position="218"/>
    </location>
</feature>
<feature type="region of interest" description="Disordered" evidence="2">
    <location>
        <begin position="38"/>
        <end position="77"/>
    </location>
</feature>
<name>A0A7S0TET9_9STRA</name>
<dbReference type="PROSITE" id="PS51083">
    <property type="entry name" value="ZF_HIT"/>
    <property type="match status" value="1"/>
</dbReference>
<dbReference type="GO" id="GO:0008270">
    <property type="term" value="F:zinc ion binding"/>
    <property type="evidence" value="ECO:0007669"/>
    <property type="project" value="UniProtKB-UniRule"/>
</dbReference>
<feature type="region of interest" description="Disordered" evidence="2">
    <location>
        <begin position="261"/>
        <end position="320"/>
    </location>
</feature>
<dbReference type="CDD" id="cd23024">
    <property type="entry name" value="zf-HIT_ZNHIT2-3"/>
    <property type="match status" value="1"/>
</dbReference>
<dbReference type="Gene3D" id="3.30.60.190">
    <property type="match status" value="1"/>
</dbReference>
<feature type="compositionally biased region" description="Basic residues" evidence="2">
    <location>
        <begin position="56"/>
        <end position="65"/>
    </location>
</feature>
<feature type="compositionally biased region" description="Low complexity" evidence="2">
    <location>
        <begin position="133"/>
        <end position="161"/>
    </location>
</feature>
<gene>
    <name evidence="4" type="ORF">PDEL0327_LOCUS1737</name>
</gene>
<feature type="region of interest" description="Disordered" evidence="2">
    <location>
        <begin position="128"/>
        <end position="167"/>
    </location>
</feature>
<keyword evidence="1" id="KW-0863">Zinc-finger</keyword>
<reference evidence="4" key="1">
    <citation type="submission" date="2021-01" db="EMBL/GenBank/DDBJ databases">
        <authorList>
            <person name="Corre E."/>
            <person name="Pelletier E."/>
            <person name="Niang G."/>
            <person name="Scheremetjew M."/>
            <person name="Finn R."/>
            <person name="Kale V."/>
            <person name="Holt S."/>
            <person name="Cochrane G."/>
            <person name="Meng A."/>
            <person name="Brown T."/>
            <person name="Cohen L."/>
        </authorList>
    </citation>
    <scope>NUCLEOTIDE SEQUENCE</scope>
    <source>
        <strain evidence="4">B596</strain>
    </source>
</reference>
<dbReference type="AlphaFoldDB" id="A0A7S0TET9"/>
<feature type="region of interest" description="Disordered" evidence="2">
    <location>
        <begin position="204"/>
        <end position="244"/>
    </location>
</feature>
<feature type="domain" description="HIT-type" evidence="3">
    <location>
        <begin position="77"/>
        <end position="113"/>
    </location>
</feature>
<feature type="compositionally biased region" description="Low complexity" evidence="2">
    <location>
        <begin position="286"/>
        <end position="296"/>
    </location>
</feature>
<sequence length="320" mass="36031">MSTPIDNNSTCDGAASVTRMAAPLSSPSTLNVFPAATTNDKRRHNHNANHNTINHRNNKRRRRGKQPPAAPPPPLGCSVCRVAKENEPPKYKCPKCRATYCSVVCCRKHKEICPGKTPEQATIAANTITTERPTSSATIPSAPSSQQPPDSESDYSSGGDDSSLEDGWEITDDMKNALRNSTWLREELQDGGLKDMIKEVVKSERRQKSFYRNRKRQNNKQQRGGKQPPMDPHENLAAKRRENQNFDAFMDKLLVLADVLERQNSENSNSRNEEELEEWLRRTWDPTTPKPNLALLPKKKKIPKFDPVDVSSSEDEEENS</sequence>
<evidence type="ECO:0000256" key="2">
    <source>
        <dbReference type="SAM" id="MobiDB-lite"/>
    </source>
</evidence>
<dbReference type="InterPro" id="IPR007529">
    <property type="entry name" value="Znf_HIT"/>
</dbReference>
<evidence type="ECO:0000313" key="4">
    <source>
        <dbReference type="EMBL" id="CAD8730244.1"/>
    </source>
</evidence>
<dbReference type="SUPFAM" id="SSF144232">
    <property type="entry name" value="HIT/MYND zinc finger-like"/>
    <property type="match status" value="1"/>
</dbReference>
<proteinExistence type="predicted"/>
<organism evidence="4">
    <name type="scientific">Pseudo-nitzschia delicatissima</name>
    <dbReference type="NCBI Taxonomy" id="44447"/>
    <lineage>
        <taxon>Eukaryota</taxon>
        <taxon>Sar</taxon>
        <taxon>Stramenopiles</taxon>
        <taxon>Ochrophyta</taxon>
        <taxon>Bacillariophyta</taxon>
        <taxon>Bacillariophyceae</taxon>
        <taxon>Bacillariophycidae</taxon>
        <taxon>Bacillariales</taxon>
        <taxon>Bacillariaceae</taxon>
        <taxon>Pseudo-nitzschia</taxon>
    </lineage>
</organism>